<dbReference type="SUPFAM" id="SSF53098">
    <property type="entry name" value="Ribonuclease H-like"/>
    <property type="match status" value="1"/>
</dbReference>
<keyword evidence="7" id="KW-1185">Reference proteome</keyword>
<dbReference type="InterPro" id="IPR012337">
    <property type="entry name" value="RNaseH-like_sf"/>
</dbReference>
<keyword evidence="5" id="KW-0539">Nucleus</keyword>
<evidence type="ECO:0000256" key="2">
    <source>
        <dbReference type="ARBA" id="ARBA00022723"/>
    </source>
</evidence>
<evidence type="ECO:0000313" key="7">
    <source>
        <dbReference type="Proteomes" id="UP000789759"/>
    </source>
</evidence>
<keyword evidence="3" id="KW-0863">Zinc-finger</keyword>
<dbReference type="PANTHER" id="PTHR46481">
    <property type="entry name" value="ZINC FINGER BED DOMAIN-CONTAINING PROTEIN 4"/>
    <property type="match status" value="1"/>
</dbReference>
<dbReference type="PANTHER" id="PTHR46481:SF10">
    <property type="entry name" value="ZINC FINGER BED DOMAIN-CONTAINING PROTEIN 39"/>
    <property type="match status" value="1"/>
</dbReference>
<protein>
    <submittedName>
        <fullName evidence="6">22781_t:CDS:1</fullName>
    </submittedName>
</protein>
<dbReference type="GO" id="GO:0008270">
    <property type="term" value="F:zinc ion binding"/>
    <property type="evidence" value="ECO:0007669"/>
    <property type="project" value="UniProtKB-KW"/>
</dbReference>
<evidence type="ECO:0000256" key="5">
    <source>
        <dbReference type="ARBA" id="ARBA00023242"/>
    </source>
</evidence>
<evidence type="ECO:0000256" key="3">
    <source>
        <dbReference type="ARBA" id="ARBA00022771"/>
    </source>
</evidence>
<organism evidence="6 7">
    <name type="scientific">Cetraspora pellucida</name>
    <dbReference type="NCBI Taxonomy" id="1433469"/>
    <lineage>
        <taxon>Eukaryota</taxon>
        <taxon>Fungi</taxon>
        <taxon>Fungi incertae sedis</taxon>
        <taxon>Mucoromycota</taxon>
        <taxon>Glomeromycotina</taxon>
        <taxon>Glomeromycetes</taxon>
        <taxon>Diversisporales</taxon>
        <taxon>Gigasporaceae</taxon>
        <taxon>Cetraspora</taxon>
    </lineage>
</organism>
<dbReference type="InterPro" id="IPR052035">
    <property type="entry name" value="ZnF_BED_domain_contain"/>
</dbReference>
<feature type="non-terminal residue" evidence="6">
    <location>
        <position position="1"/>
    </location>
</feature>
<comment type="subcellular location">
    <subcellularLocation>
        <location evidence="1">Nucleus</location>
    </subcellularLocation>
</comment>
<comment type="caution">
    <text evidence="6">The sequence shown here is derived from an EMBL/GenBank/DDBJ whole genome shotgun (WGS) entry which is preliminary data.</text>
</comment>
<accession>A0A9N9PL96</accession>
<dbReference type="GO" id="GO:0005634">
    <property type="term" value="C:nucleus"/>
    <property type="evidence" value="ECO:0007669"/>
    <property type="project" value="UniProtKB-SubCell"/>
</dbReference>
<dbReference type="Proteomes" id="UP000789759">
    <property type="component" value="Unassembled WGS sequence"/>
</dbReference>
<dbReference type="AlphaFoldDB" id="A0A9N9PL96"/>
<evidence type="ECO:0000313" key="6">
    <source>
        <dbReference type="EMBL" id="CAG8833608.1"/>
    </source>
</evidence>
<proteinExistence type="predicted"/>
<name>A0A9N9PL96_9GLOM</name>
<dbReference type="EMBL" id="CAJVQA010071373">
    <property type="protein sequence ID" value="CAG8833608.1"/>
    <property type="molecule type" value="Genomic_DNA"/>
</dbReference>
<gene>
    <name evidence="6" type="ORF">CPELLU_LOCUS21001</name>
</gene>
<keyword evidence="4" id="KW-0862">Zinc</keyword>
<dbReference type="OrthoDB" id="2447483at2759"/>
<sequence length="186" mass="21626">SIHQFLLNKCTEFNLEGKIVCAVTDNGTNIIKAMQLWNVVRLPYAAHTLQLTVNFALQKIHPQTKKIKKLVNFFSSSKQQERLEKAQMMVMEQDCLSLSSSIDIEVYFEEEEAGKIDDGDSIEFEEQLSENIITKPLHPIKDCPTRWNSKYQSWKRLLKLKDAIIWLEANLNISRNLDDKKDEKKL</sequence>
<evidence type="ECO:0000256" key="1">
    <source>
        <dbReference type="ARBA" id="ARBA00004123"/>
    </source>
</evidence>
<reference evidence="6" key="1">
    <citation type="submission" date="2021-06" db="EMBL/GenBank/DDBJ databases">
        <authorList>
            <person name="Kallberg Y."/>
            <person name="Tangrot J."/>
            <person name="Rosling A."/>
        </authorList>
    </citation>
    <scope>NUCLEOTIDE SEQUENCE</scope>
    <source>
        <strain evidence="6">FL966</strain>
    </source>
</reference>
<keyword evidence="2" id="KW-0479">Metal-binding</keyword>
<feature type="non-terminal residue" evidence="6">
    <location>
        <position position="186"/>
    </location>
</feature>
<evidence type="ECO:0000256" key="4">
    <source>
        <dbReference type="ARBA" id="ARBA00022833"/>
    </source>
</evidence>